<dbReference type="PROSITE" id="PS50110">
    <property type="entry name" value="RESPONSE_REGULATORY"/>
    <property type="match status" value="1"/>
</dbReference>
<dbReference type="SUPFAM" id="SSF52172">
    <property type="entry name" value="CheY-like"/>
    <property type="match status" value="1"/>
</dbReference>
<dbReference type="Pfam" id="PF04397">
    <property type="entry name" value="LytTR"/>
    <property type="match status" value="1"/>
</dbReference>
<evidence type="ECO:0000259" key="4">
    <source>
        <dbReference type="PROSITE" id="PS50930"/>
    </source>
</evidence>
<sequence length="263" mass="29542">MTASRPTALIADDEPLLREALARQLQQVWPELEIIAEARNGRDAVKHFEERHPDVCFLDVQMPGMSGVEAAQKIGHRAHLVFVTAFDHYAVQAFAQGVLDYVMKPVECARLAETVARVKERMRAAEPALNTEALLQQLTAQIAELRSGVPSALKWIRAQMGNNVRLIAVDDIDFLRSDTKYTLIAWRGDNGQPAEALVRMSLKEITAQLDPAQFAQVHRSVVVNLRAISHVRRGDNETADIHLKGRNEVLPVSRSYLHLFRQM</sequence>
<keyword evidence="2" id="KW-0597">Phosphoprotein</keyword>
<comment type="caution">
    <text evidence="5">The sequence shown here is derived from an EMBL/GenBank/DDBJ whole genome shotgun (WGS) entry which is preliminary data.</text>
</comment>
<keyword evidence="6" id="KW-1185">Reference proteome</keyword>
<organism evidence="5 6">
    <name type="scientific">Permianibacter aggregans</name>
    <dbReference type="NCBI Taxonomy" id="1510150"/>
    <lineage>
        <taxon>Bacteria</taxon>
        <taxon>Pseudomonadati</taxon>
        <taxon>Pseudomonadota</taxon>
        <taxon>Gammaproteobacteria</taxon>
        <taxon>Pseudomonadales</taxon>
        <taxon>Pseudomonadaceae</taxon>
        <taxon>Permianibacter</taxon>
    </lineage>
</organism>
<dbReference type="Gene3D" id="3.40.50.2300">
    <property type="match status" value="1"/>
</dbReference>
<evidence type="ECO:0000256" key="2">
    <source>
        <dbReference type="PROSITE-ProRule" id="PRU00169"/>
    </source>
</evidence>
<dbReference type="InterPro" id="IPR001789">
    <property type="entry name" value="Sig_transdc_resp-reg_receiver"/>
</dbReference>
<dbReference type="Pfam" id="PF00072">
    <property type="entry name" value="Response_reg"/>
    <property type="match status" value="1"/>
</dbReference>
<dbReference type="Gene3D" id="2.40.50.1020">
    <property type="entry name" value="LytTr DNA-binding domain"/>
    <property type="match status" value="1"/>
</dbReference>
<protein>
    <submittedName>
        <fullName evidence="5">LytTR family two component transcriptional regulator</fullName>
    </submittedName>
</protein>
<dbReference type="SMART" id="SM00850">
    <property type="entry name" value="LytTR"/>
    <property type="match status" value="1"/>
</dbReference>
<proteinExistence type="predicted"/>
<dbReference type="GO" id="GO:0003677">
    <property type="term" value="F:DNA binding"/>
    <property type="evidence" value="ECO:0007669"/>
    <property type="project" value="InterPro"/>
</dbReference>
<dbReference type="AlphaFoldDB" id="A0A4R6V1M5"/>
<feature type="domain" description="HTH LytTR-type" evidence="4">
    <location>
        <begin position="156"/>
        <end position="263"/>
    </location>
</feature>
<feature type="domain" description="Response regulatory" evidence="3">
    <location>
        <begin position="7"/>
        <end position="119"/>
    </location>
</feature>
<dbReference type="SMART" id="SM00448">
    <property type="entry name" value="REC"/>
    <property type="match status" value="1"/>
</dbReference>
<dbReference type="RefSeq" id="WP_133588719.1">
    <property type="nucleotide sequence ID" value="NZ_CP037953.1"/>
</dbReference>
<evidence type="ECO:0000313" key="5">
    <source>
        <dbReference type="EMBL" id="TDQ49954.1"/>
    </source>
</evidence>
<dbReference type="Proteomes" id="UP000295375">
    <property type="component" value="Unassembled WGS sequence"/>
</dbReference>
<evidence type="ECO:0000256" key="1">
    <source>
        <dbReference type="ARBA" id="ARBA00023012"/>
    </source>
</evidence>
<dbReference type="OrthoDB" id="236568at2"/>
<accession>A0A4R6V1M5</accession>
<dbReference type="GO" id="GO:0000156">
    <property type="term" value="F:phosphorelay response regulator activity"/>
    <property type="evidence" value="ECO:0007669"/>
    <property type="project" value="InterPro"/>
</dbReference>
<dbReference type="InterPro" id="IPR046947">
    <property type="entry name" value="LytR-like"/>
</dbReference>
<dbReference type="InterPro" id="IPR007492">
    <property type="entry name" value="LytTR_DNA-bd_dom"/>
</dbReference>
<dbReference type="PROSITE" id="PS50930">
    <property type="entry name" value="HTH_LYTTR"/>
    <property type="match status" value="1"/>
</dbReference>
<name>A0A4R6V1M5_9GAMM</name>
<feature type="modified residue" description="4-aspartylphosphate" evidence="2">
    <location>
        <position position="59"/>
    </location>
</feature>
<keyword evidence="1" id="KW-0902">Two-component regulatory system</keyword>
<dbReference type="InterPro" id="IPR011006">
    <property type="entry name" value="CheY-like_superfamily"/>
</dbReference>
<reference evidence="5 6" key="1">
    <citation type="submission" date="2019-03" db="EMBL/GenBank/DDBJ databases">
        <title>Genomic Encyclopedia of Type Strains, Phase IV (KMG-IV): sequencing the most valuable type-strain genomes for metagenomic binning, comparative biology and taxonomic classification.</title>
        <authorList>
            <person name="Goeker M."/>
        </authorList>
    </citation>
    <scope>NUCLEOTIDE SEQUENCE [LARGE SCALE GENOMIC DNA]</scope>
    <source>
        <strain evidence="5 6">DSM 103792</strain>
    </source>
</reference>
<gene>
    <name evidence="5" type="ORF">EV696_103329</name>
</gene>
<dbReference type="PANTHER" id="PTHR37299">
    <property type="entry name" value="TRANSCRIPTIONAL REGULATOR-RELATED"/>
    <property type="match status" value="1"/>
</dbReference>
<evidence type="ECO:0000313" key="6">
    <source>
        <dbReference type="Proteomes" id="UP000295375"/>
    </source>
</evidence>
<evidence type="ECO:0000259" key="3">
    <source>
        <dbReference type="PROSITE" id="PS50110"/>
    </source>
</evidence>
<dbReference type="EMBL" id="SNYM01000003">
    <property type="protein sequence ID" value="TDQ49954.1"/>
    <property type="molecule type" value="Genomic_DNA"/>
</dbReference>
<dbReference type="PANTHER" id="PTHR37299:SF1">
    <property type="entry name" value="STAGE 0 SPORULATION PROTEIN A HOMOLOG"/>
    <property type="match status" value="1"/>
</dbReference>